<dbReference type="Pfam" id="PF13193">
    <property type="entry name" value="AMP-binding_C"/>
    <property type="match status" value="2"/>
</dbReference>
<dbReference type="FunFam" id="3.40.50.12780:FF:000012">
    <property type="entry name" value="Non-ribosomal peptide synthetase"/>
    <property type="match status" value="2"/>
</dbReference>
<dbReference type="SMART" id="SM00823">
    <property type="entry name" value="PKS_PP"/>
    <property type="match status" value="2"/>
</dbReference>
<feature type="region of interest" description="Disordered" evidence="5">
    <location>
        <begin position="1659"/>
        <end position="1684"/>
    </location>
</feature>
<dbReference type="InterPro" id="IPR009081">
    <property type="entry name" value="PP-bd_ACP"/>
</dbReference>
<dbReference type="InterPro" id="IPR020806">
    <property type="entry name" value="PKS_PP-bd"/>
</dbReference>
<name>A0AAD0RTT8_9NEIS</name>
<dbReference type="InterPro" id="IPR025110">
    <property type="entry name" value="AMP-bd_C"/>
</dbReference>
<feature type="domain" description="Carrier" evidence="6">
    <location>
        <begin position="2044"/>
        <end position="2119"/>
    </location>
</feature>
<gene>
    <name evidence="7" type="ORF">D1345_12410</name>
</gene>
<dbReference type="InterPro" id="IPR000873">
    <property type="entry name" value="AMP-dep_synth/lig_dom"/>
</dbReference>
<dbReference type="GO" id="GO:0009366">
    <property type="term" value="C:enterobactin synthetase complex"/>
    <property type="evidence" value="ECO:0007669"/>
    <property type="project" value="TreeGrafter"/>
</dbReference>
<dbReference type="SUPFAM" id="SSF47336">
    <property type="entry name" value="ACP-like"/>
    <property type="match status" value="2"/>
</dbReference>
<dbReference type="PANTHER" id="PTHR45527">
    <property type="entry name" value="NONRIBOSOMAL PEPTIDE SYNTHETASE"/>
    <property type="match status" value="1"/>
</dbReference>
<dbReference type="PROSITE" id="PS00455">
    <property type="entry name" value="AMP_BINDING"/>
    <property type="match status" value="2"/>
</dbReference>
<dbReference type="CDD" id="cd19543">
    <property type="entry name" value="DCL_NRPS"/>
    <property type="match status" value="1"/>
</dbReference>
<evidence type="ECO:0000256" key="3">
    <source>
        <dbReference type="ARBA" id="ARBA00022450"/>
    </source>
</evidence>
<dbReference type="Gene3D" id="1.10.1200.10">
    <property type="entry name" value="ACP-like"/>
    <property type="match status" value="1"/>
</dbReference>
<dbReference type="Gene3D" id="2.30.38.10">
    <property type="entry name" value="Luciferase, Domain 3"/>
    <property type="match status" value="2"/>
</dbReference>
<evidence type="ECO:0000313" key="8">
    <source>
        <dbReference type="Proteomes" id="UP000259465"/>
    </source>
</evidence>
<dbReference type="SUPFAM" id="SSF52777">
    <property type="entry name" value="CoA-dependent acyltransferases"/>
    <property type="match status" value="5"/>
</dbReference>
<dbReference type="GO" id="GO:0005829">
    <property type="term" value="C:cytosol"/>
    <property type="evidence" value="ECO:0007669"/>
    <property type="project" value="TreeGrafter"/>
</dbReference>
<dbReference type="Proteomes" id="UP000259465">
    <property type="component" value="Chromosome"/>
</dbReference>
<dbReference type="InterPro" id="IPR001242">
    <property type="entry name" value="Condensation_dom"/>
</dbReference>
<evidence type="ECO:0000256" key="1">
    <source>
        <dbReference type="ARBA" id="ARBA00001957"/>
    </source>
</evidence>
<dbReference type="EMBL" id="CP031968">
    <property type="protein sequence ID" value="AXT46951.1"/>
    <property type="molecule type" value="Genomic_DNA"/>
</dbReference>
<protein>
    <submittedName>
        <fullName evidence="7">Amino acid adenylation domain-containing protein</fullName>
    </submittedName>
</protein>
<dbReference type="NCBIfam" id="NF003417">
    <property type="entry name" value="PRK04813.1"/>
    <property type="match status" value="2"/>
</dbReference>
<accession>A0AAD0RTT8</accession>
<evidence type="ECO:0000256" key="5">
    <source>
        <dbReference type="SAM" id="MobiDB-lite"/>
    </source>
</evidence>
<dbReference type="GO" id="GO:0043041">
    <property type="term" value="P:amino acid activation for nonribosomal peptide biosynthetic process"/>
    <property type="evidence" value="ECO:0007669"/>
    <property type="project" value="TreeGrafter"/>
</dbReference>
<dbReference type="FunFam" id="2.30.38.10:FF:000001">
    <property type="entry name" value="Non-ribosomal peptide synthetase PvdI"/>
    <property type="match status" value="2"/>
</dbReference>
<dbReference type="GO" id="GO:0031177">
    <property type="term" value="F:phosphopantetheine binding"/>
    <property type="evidence" value="ECO:0007669"/>
    <property type="project" value="InterPro"/>
</dbReference>
<evidence type="ECO:0000313" key="7">
    <source>
        <dbReference type="EMBL" id="AXT46951.1"/>
    </source>
</evidence>
<dbReference type="FunFam" id="3.40.50.980:FF:000002">
    <property type="entry name" value="Enterobactin synthetase component F"/>
    <property type="match status" value="1"/>
</dbReference>
<dbReference type="InterPro" id="IPR023213">
    <property type="entry name" value="CAT-like_dom_sf"/>
</dbReference>
<keyword evidence="8" id="KW-1185">Reference proteome</keyword>
<keyword evidence="3" id="KW-0596">Phosphopantetheine</keyword>
<dbReference type="CDD" id="cd17646">
    <property type="entry name" value="A_NRPS_AB3403-like"/>
    <property type="match status" value="1"/>
</dbReference>
<dbReference type="InterPro" id="IPR045851">
    <property type="entry name" value="AMP-bd_C_sf"/>
</dbReference>
<dbReference type="Pfam" id="PF00501">
    <property type="entry name" value="AMP-binding"/>
    <property type="match status" value="2"/>
</dbReference>
<proteinExistence type="inferred from homology"/>
<dbReference type="Gene3D" id="3.40.50.980">
    <property type="match status" value="4"/>
</dbReference>
<dbReference type="Gene3D" id="3.30.559.30">
    <property type="entry name" value="Nonribosomal peptide synthetase, condensation domain"/>
    <property type="match status" value="2"/>
</dbReference>
<reference evidence="7 8" key="1">
    <citation type="submission" date="2018-08" db="EMBL/GenBank/DDBJ databases">
        <title>Complete genome sequence of JP2-74.</title>
        <authorList>
            <person name="Wu L."/>
        </authorList>
    </citation>
    <scope>NUCLEOTIDE SEQUENCE [LARGE SCALE GENOMIC DNA]</scope>
    <source>
        <strain evidence="7 8">JP2-74</strain>
    </source>
</reference>
<dbReference type="PANTHER" id="PTHR45527:SF1">
    <property type="entry name" value="FATTY ACID SYNTHASE"/>
    <property type="match status" value="1"/>
</dbReference>
<dbReference type="FunFam" id="1.10.1200.10:FF:000005">
    <property type="entry name" value="Nonribosomal peptide synthetase 1"/>
    <property type="match status" value="1"/>
</dbReference>
<dbReference type="NCBIfam" id="TIGR01733">
    <property type="entry name" value="AA-adenyl-dom"/>
    <property type="match status" value="2"/>
</dbReference>
<dbReference type="InterPro" id="IPR029058">
    <property type="entry name" value="AB_hydrolase_fold"/>
</dbReference>
<evidence type="ECO:0000256" key="4">
    <source>
        <dbReference type="ARBA" id="ARBA00022553"/>
    </source>
</evidence>
<dbReference type="Gene3D" id="3.30.559.10">
    <property type="entry name" value="Chloramphenicol acetyltransferase-like domain"/>
    <property type="match status" value="2"/>
</dbReference>
<dbReference type="KEGG" id="crz:D1345_12410"/>
<evidence type="ECO:0000256" key="2">
    <source>
        <dbReference type="ARBA" id="ARBA00006432"/>
    </source>
</evidence>
<dbReference type="Pfam" id="PF00668">
    <property type="entry name" value="Condensation"/>
    <property type="match status" value="2"/>
</dbReference>
<dbReference type="FunFam" id="3.40.50.980:FF:000001">
    <property type="entry name" value="Non-ribosomal peptide synthetase"/>
    <property type="match status" value="2"/>
</dbReference>
<dbReference type="Gene3D" id="3.40.50.1820">
    <property type="entry name" value="alpha/beta hydrolase"/>
    <property type="match status" value="1"/>
</dbReference>
<feature type="domain" description="Carrier" evidence="6">
    <location>
        <begin position="999"/>
        <end position="1073"/>
    </location>
</feature>
<dbReference type="InterPro" id="IPR006162">
    <property type="entry name" value="Ppantetheine_attach_site"/>
</dbReference>
<keyword evidence="4" id="KW-0597">Phosphoprotein</keyword>
<feature type="region of interest" description="Disordered" evidence="5">
    <location>
        <begin position="2238"/>
        <end position="2265"/>
    </location>
</feature>
<evidence type="ECO:0000259" key="6">
    <source>
        <dbReference type="PROSITE" id="PS50075"/>
    </source>
</evidence>
<dbReference type="InterPro" id="IPR036736">
    <property type="entry name" value="ACP-like_sf"/>
</dbReference>
<dbReference type="PROSITE" id="PS00012">
    <property type="entry name" value="PHOSPHOPANTETHEINE"/>
    <property type="match status" value="1"/>
</dbReference>
<dbReference type="FunFam" id="3.30.300.30:FF:000010">
    <property type="entry name" value="Enterobactin synthetase component F"/>
    <property type="match status" value="2"/>
</dbReference>
<feature type="compositionally biased region" description="Basic and acidic residues" evidence="5">
    <location>
        <begin position="1672"/>
        <end position="1684"/>
    </location>
</feature>
<organism evidence="7 8">
    <name type="scientific">Chromobacterium rhizoryzae</name>
    <dbReference type="NCBI Taxonomy" id="1778675"/>
    <lineage>
        <taxon>Bacteria</taxon>
        <taxon>Pseudomonadati</taxon>
        <taxon>Pseudomonadota</taxon>
        <taxon>Betaproteobacteria</taxon>
        <taxon>Neisseriales</taxon>
        <taxon>Chromobacteriaceae</taxon>
        <taxon>Chromobacterium</taxon>
    </lineage>
</organism>
<dbReference type="Gene3D" id="3.30.300.30">
    <property type="match status" value="2"/>
</dbReference>
<dbReference type="Pfam" id="PF00550">
    <property type="entry name" value="PP-binding"/>
    <property type="match status" value="2"/>
</dbReference>
<sequence>MLMYHLYIPLSQRFSPCLALAREIVNTLLRTGSKYFPGGRQRRPPIARFTMSKIAEILPLSPLQQGLLFHALYDEREVDAYHVRNRFELRGVLDADRLRRAAEALLRRHPNLRSAFVYKGLAQPRQVVPREFELDWREEDLSGQNAAALDALLEADLRRRFDPGKPPLLRFILVKLDAERHQLLWSFHHLLFDGWSMPILMDELFALYRQGESAALPPAAPYRDYLAWLQQQDKAAAARAWAASLEALDEPAKLAAAAAGERQLTLSRQTETAPLQARARQLGVTLNTLLQAAWAILLARLSASDDVVFGVTVSGRPPELPGVERMVGLLINTVPLRLRLRPEETLAALLQRLQTQQAALIEHQHLSLAEIQQAAGRTELFDTLLVFESYPALPGAADGKVADGLALIPLGGDGADTSHYPLSLCAVPGPALELRFGYRPDLFSADAVDGIARQLLELLRLIAEQPELPLSRLQPATPAQQDALAAWNRTAAPLPAATLTQLLERQAELSPDAEALRFDDIALSYRQLHQRANRLARRLRADGVGPETLVAVALPRSVDLVVALLAVLKAGGAYLPLDLDYPAERLAFMLADAQPAVVLSRSELLAGLPVERALCLDLIDDALETLSDAPLDLHDDDRHPAYVIYTSGSTGRPKGAVNSHRAIVNRLLWMQHAYPLADDDVVLQKTPSSFDVSVWEFFWPLLAGASLLLARPDGHRDPAYLAELIRRRGVTTLHFVPSMLDAFLLEPASAGCASLRRVLCSGEALPAPLLARAAQTLPCPLHNLYGPTEAAVDVTAWTCDPARDSRSVPIGRPIWNTQLFVLDSMLRPLPPGIPGELYLGGVGLARGYLRRPALTAERFVAHPFAVGERLYRTGDRVVRREDGALEYLGRLDHQVKLRGLRIELGEIEAALLDQPGVAQAVALIREDAPGQRRLVAYVVPAAGIESDVARWRDAMAARLPDYMVPAAWVALDALPLTPNGKLDRRALPAPELTLAEHREPVTEKEKLLAEAFAQTLGLERVGLDDSFFNLGGDSLLALRLKGLALKAGISFELANLFEHHTVALLAAHAEQATAAAAPAEPFSLLDPADRRRLPPDAVDAYPLSQLQQGMLFHSAFRDGSTLYHNIVGLEVSQPYDAAALRRALDALCRRHELLRTRFALDGYLEPLQLVLAAASIPLGEGDLGHLPPAAQQESLAAFIAAWSKQAFDPAAAPLLHTHAHRLGERRFHLTLRIHHAILDGWSDSVFIVELAQLYQAELAGQPCRLPALSSRYRDYIALERQAMASPASRDFWREQLRGYEAAPALLAREENAAAAADGPLQINADIAIADPVSAALSALARRLNAPLKSVLLAAHLAALAMLTGKSGACTALVTNGRPETADAEHMVGLFLNSVPLRMEIRREPWTRLIGRVIDAERALLPHRRYPLATMLRDAGLRDAGEAIFNYTHFQALEALADWRQQDSAMDNSFALQVNFRPDGARIVGSLSAHRDAHDADALRRYAGCYSAVLAQLAAEPDGPVRRQDLLDEDERRLLLDCRASSRDIAPLPLCELFERQVRRAPDTPALDSGGETLSYAELNRRANRLGRRLIAAGVGPGRLVAVALPKSAALLVAQLAVLKAGAAYLPLDLNYPAERLALMLDDARPALVMSDTDSAARLPQTAGPVLAPESDDDRRFPDGDIGQQERLRPLTTDDLAYVIYTSGSTGRPKGVAVSHAGLASLAQDLKERCALDASARVLQFSSPGFDASVLEMLMAFAGGGCLVPANARQLDADGLLGTLRAARISHALLPPALLALLEPAPDLLPGALLVGADACPAEVVAKWARGRRMINAYGPTESTICATLSDRLADGAPPIGRPVLNSQVYLLDEALQPVPVGVAGELYVAGAGLARGYLGRPALSAERFVANPFGAPGSRLYRSGDKARRLADGQLEFLGRLDQQIKLRGYRIEPGEIEAALRSQTGVAQAVVLPVDDDGRKRLVAYAVPLAGAGLDGARLRAGLAASLPDYMLPAAVMVLPALPLNAHGKLDRGALPAPVFAAAPQRLPATPLEQTLAELFAETLRLPAVDLDAGFFELGGDSLLAMRLAARIRGKLGVKLSMEQLFLAPSVAELARQLALGRHEPRPLQLSVQQQDGAPVSLRYEGELDLPALRQALRELGRRHAALHSPSEAATTITTANGLALPAALRQVADSDAGTPIAPLLRELAQAYAARADSGKPAWTPLPRLYADYADYASSQAGFSEATAPSDAPASSRSTPSSPTLEQA</sequence>
<dbReference type="InterPro" id="IPR020845">
    <property type="entry name" value="AMP-binding_CS"/>
</dbReference>
<dbReference type="InterPro" id="IPR010071">
    <property type="entry name" value="AA_adenyl_dom"/>
</dbReference>
<dbReference type="GO" id="GO:0009239">
    <property type="term" value="P:enterobactin biosynthetic process"/>
    <property type="evidence" value="ECO:0007669"/>
    <property type="project" value="TreeGrafter"/>
</dbReference>
<comment type="cofactor">
    <cofactor evidence="1">
        <name>pantetheine 4'-phosphate</name>
        <dbReference type="ChEBI" id="CHEBI:47942"/>
    </cofactor>
</comment>
<dbReference type="SUPFAM" id="SSF56801">
    <property type="entry name" value="Acetyl-CoA synthetase-like"/>
    <property type="match status" value="2"/>
</dbReference>
<comment type="similarity">
    <text evidence="2">Belongs to the ATP-dependent AMP-binding enzyme family.</text>
</comment>
<dbReference type="GO" id="GO:0047527">
    <property type="term" value="F:2,3-dihydroxybenzoate-serine ligase activity"/>
    <property type="evidence" value="ECO:0007669"/>
    <property type="project" value="TreeGrafter"/>
</dbReference>
<dbReference type="PROSITE" id="PS50075">
    <property type="entry name" value="CARRIER"/>
    <property type="match status" value="2"/>
</dbReference>